<dbReference type="Pfam" id="PF00512">
    <property type="entry name" value="HisKA"/>
    <property type="match status" value="1"/>
</dbReference>
<dbReference type="RefSeq" id="WP_235264087.1">
    <property type="nucleotide sequence ID" value="NZ_FNGU01000001.1"/>
</dbReference>
<dbReference type="SMART" id="SM00304">
    <property type="entry name" value="HAMP"/>
    <property type="match status" value="1"/>
</dbReference>
<dbReference type="AlphaFoldDB" id="A0A1G9IBG2"/>
<dbReference type="InterPro" id="IPR036890">
    <property type="entry name" value="HATPase_C_sf"/>
</dbReference>
<evidence type="ECO:0000256" key="4">
    <source>
        <dbReference type="ARBA" id="ARBA00022553"/>
    </source>
</evidence>
<dbReference type="SUPFAM" id="SSF55874">
    <property type="entry name" value="ATPase domain of HSP90 chaperone/DNA topoisomerase II/histidine kinase"/>
    <property type="match status" value="1"/>
</dbReference>
<dbReference type="InterPro" id="IPR036097">
    <property type="entry name" value="HisK_dim/P_sf"/>
</dbReference>
<dbReference type="STRING" id="392333.SAMN05660860_00073"/>
<dbReference type="Gene3D" id="1.10.287.130">
    <property type="match status" value="1"/>
</dbReference>
<evidence type="ECO:0000256" key="3">
    <source>
        <dbReference type="ARBA" id="ARBA00012438"/>
    </source>
</evidence>
<evidence type="ECO:0000259" key="9">
    <source>
        <dbReference type="PROSITE" id="PS50885"/>
    </source>
</evidence>
<dbReference type="Pfam" id="PF00672">
    <property type="entry name" value="HAMP"/>
    <property type="match status" value="1"/>
</dbReference>
<reference evidence="10 11" key="1">
    <citation type="submission" date="2016-10" db="EMBL/GenBank/DDBJ databases">
        <authorList>
            <person name="de Groot N.N."/>
        </authorList>
    </citation>
    <scope>NUCLEOTIDE SEQUENCE [LARGE SCALE GENOMIC DNA]</scope>
    <source>
        <strain evidence="10 11">DSM 17813</strain>
    </source>
</reference>
<dbReference type="PROSITE" id="PS50109">
    <property type="entry name" value="HIS_KIN"/>
    <property type="match status" value="1"/>
</dbReference>
<dbReference type="InterPro" id="IPR005467">
    <property type="entry name" value="His_kinase_dom"/>
</dbReference>
<dbReference type="CDD" id="cd06225">
    <property type="entry name" value="HAMP"/>
    <property type="match status" value="1"/>
</dbReference>
<dbReference type="InterPro" id="IPR004358">
    <property type="entry name" value="Sig_transdc_His_kin-like_C"/>
</dbReference>
<dbReference type="GO" id="GO:0016020">
    <property type="term" value="C:membrane"/>
    <property type="evidence" value="ECO:0007669"/>
    <property type="project" value="UniProtKB-SubCell"/>
</dbReference>
<dbReference type="PRINTS" id="PR00344">
    <property type="entry name" value="BCTRLSENSOR"/>
</dbReference>
<evidence type="ECO:0000256" key="1">
    <source>
        <dbReference type="ARBA" id="ARBA00000085"/>
    </source>
</evidence>
<dbReference type="InterPro" id="IPR003661">
    <property type="entry name" value="HisK_dim/P_dom"/>
</dbReference>
<keyword evidence="5" id="KW-0808">Transferase</keyword>
<sequence>MKNADVRLITRILIFNVTLLVVGIGTFTLFHLQRERQHLFDVSRQHADVLLSTVERSIANAMCTGNTEEVQIVLELVGNSPHLRKVQIFHPDGRVLRSSRATEIGQPVDVRDLQLFRNGERDGIFVADNEEWLSIQSVIRSGSACIVCHEADEEVLGVLGLHVSLAETREQLRATTALFAGSTLIMVVVLVAGISWVLLRFVQRPLGQLAGLMTQVEQGDLAVRAKPLHNDEIGQLALGFNAMVDNLENARKQLQDYHFQQMEHADRLASVGEMATGVAHEIKNPLAGISAAIEVLSEAFDRDDERKSVVDEVLVQIARLNKTATDLLHFGRPGRPEFSHVDINDLVGRTLFFADQHPEAGNVERRKSLADALPPVWVDAKQIQQVLFNIVINALQAMEQGGTLHVATELHEQDGRQWVRIRVADSGPGIPPEAFEQIFTPFFTTKSQGTGLGLAICRRLLEEHRGRLFMESRPGQGAVFTIELPADPVGNNAKGGDDCGQT</sequence>
<evidence type="ECO:0000259" key="8">
    <source>
        <dbReference type="PROSITE" id="PS50109"/>
    </source>
</evidence>
<feature type="domain" description="HAMP" evidence="9">
    <location>
        <begin position="200"/>
        <end position="252"/>
    </location>
</feature>
<proteinExistence type="predicted"/>
<evidence type="ECO:0000256" key="6">
    <source>
        <dbReference type="ARBA" id="ARBA00022777"/>
    </source>
</evidence>
<comment type="subcellular location">
    <subcellularLocation>
        <location evidence="2">Membrane</location>
    </subcellularLocation>
</comment>
<dbReference type="Gene3D" id="3.30.565.10">
    <property type="entry name" value="Histidine kinase-like ATPase, C-terminal domain"/>
    <property type="match status" value="1"/>
</dbReference>
<evidence type="ECO:0000256" key="5">
    <source>
        <dbReference type="ARBA" id="ARBA00022679"/>
    </source>
</evidence>
<dbReference type="EC" id="2.7.13.3" evidence="3"/>
<dbReference type="Gene3D" id="3.30.450.290">
    <property type="match status" value="1"/>
</dbReference>
<evidence type="ECO:0000256" key="7">
    <source>
        <dbReference type="SAM" id="Phobius"/>
    </source>
</evidence>
<keyword evidence="6 10" id="KW-0418">Kinase</keyword>
<name>A0A1G9IBG2_9BACT</name>
<keyword evidence="7" id="KW-0472">Membrane</keyword>
<feature type="domain" description="Histidine kinase" evidence="8">
    <location>
        <begin position="277"/>
        <end position="488"/>
    </location>
</feature>
<protein>
    <recommendedName>
        <fullName evidence="3">histidine kinase</fullName>
        <ecNumber evidence="3">2.7.13.3</ecNumber>
    </recommendedName>
</protein>
<keyword evidence="4" id="KW-0597">Phosphoprotein</keyword>
<dbReference type="Pfam" id="PF02518">
    <property type="entry name" value="HATPase_c"/>
    <property type="match status" value="1"/>
</dbReference>
<accession>A0A1G9IBG2</accession>
<evidence type="ECO:0000256" key="2">
    <source>
        <dbReference type="ARBA" id="ARBA00004370"/>
    </source>
</evidence>
<dbReference type="EMBL" id="FNGU01000001">
    <property type="protein sequence ID" value="SDL22163.1"/>
    <property type="molecule type" value="Genomic_DNA"/>
</dbReference>
<feature type="transmembrane region" description="Helical" evidence="7">
    <location>
        <begin position="177"/>
        <end position="199"/>
    </location>
</feature>
<dbReference type="Proteomes" id="UP000182146">
    <property type="component" value="Unassembled WGS sequence"/>
</dbReference>
<keyword evidence="7" id="KW-1133">Transmembrane helix</keyword>
<gene>
    <name evidence="10" type="ORF">SAMN05660860_00073</name>
</gene>
<dbReference type="GO" id="GO:0000155">
    <property type="term" value="F:phosphorelay sensor kinase activity"/>
    <property type="evidence" value="ECO:0007669"/>
    <property type="project" value="InterPro"/>
</dbReference>
<dbReference type="CDD" id="cd00082">
    <property type="entry name" value="HisKA"/>
    <property type="match status" value="1"/>
</dbReference>
<dbReference type="PANTHER" id="PTHR43065">
    <property type="entry name" value="SENSOR HISTIDINE KINASE"/>
    <property type="match status" value="1"/>
</dbReference>
<feature type="transmembrane region" description="Helical" evidence="7">
    <location>
        <begin position="12"/>
        <end position="32"/>
    </location>
</feature>
<dbReference type="SMART" id="SM00388">
    <property type="entry name" value="HisKA"/>
    <property type="match status" value="1"/>
</dbReference>
<dbReference type="SUPFAM" id="SSF158472">
    <property type="entry name" value="HAMP domain-like"/>
    <property type="match status" value="1"/>
</dbReference>
<dbReference type="PANTHER" id="PTHR43065:SF42">
    <property type="entry name" value="TWO-COMPONENT SENSOR PPRA"/>
    <property type="match status" value="1"/>
</dbReference>
<keyword evidence="7" id="KW-0812">Transmembrane</keyword>
<evidence type="ECO:0000313" key="10">
    <source>
        <dbReference type="EMBL" id="SDL22163.1"/>
    </source>
</evidence>
<organism evidence="10 11">
    <name type="scientific">Geoalkalibacter ferrihydriticus</name>
    <dbReference type="NCBI Taxonomy" id="392333"/>
    <lineage>
        <taxon>Bacteria</taxon>
        <taxon>Pseudomonadati</taxon>
        <taxon>Thermodesulfobacteriota</taxon>
        <taxon>Desulfuromonadia</taxon>
        <taxon>Desulfuromonadales</taxon>
        <taxon>Geoalkalibacteraceae</taxon>
        <taxon>Geoalkalibacter</taxon>
    </lineage>
</organism>
<dbReference type="SUPFAM" id="SSF47384">
    <property type="entry name" value="Homodimeric domain of signal transducing histidine kinase"/>
    <property type="match status" value="1"/>
</dbReference>
<dbReference type="SMART" id="SM00387">
    <property type="entry name" value="HATPase_c"/>
    <property type="match status" value="1"/>
</dbReference>
<dbReference type="PROSITE" id="PS50885">
    <property type="entry name" value="HAMP"/>
    <property type="match status" value="1"/>
</dbReference>
<dbReference type="Gene3D" id="1.10.8.500">
    <property type="entry name" value="HAMP domain in histidine kinase"/>
    <property type="match status" value="1"/>
</dbReference>
<evidence type="ECO:0000313" key="11">
    <source>
        <dbReference type="Proteomes" id="UP000182146"/>
    </source>
</evidence>
<comment type="catalytic activity">
    <reaction evidence="1">
        <text>ATP + protein L-histidine = ADP + protein N-phospho-L-histidine.</text>
        <dbReference type="EC" id="2.7.13.3"/>
    </reaction>
</comment>
<dbReference type="InterPro" id="IPR003594">
    <property type="entry name" value="HATPase_dom"/>
</dbReference>
<dbReference type="InterPro" id="IPR003660">
    <property type="entry name" value="HAMP_dom"/>
</dbReference>